<dbReference type="PROSITE" id="PS51186">
    <property type="entry name" value="GNAT"/>
    <property type="match status" value="1"/>
</dbReference>
<proteinExistence type="predicted"/>
<dbReference type="InterPro" id="IPR000182">
    <property type="entry name" value="GNAT_dom"/>
</dbReference>
<dbReference type="GO" id="GO:0016747">
    <property type="term" value="F:acyltransferase activity, transferring groups other than amino-acyl groups"/>
    <property type="evidence" value="ECO:0007669"/>
    <property type="project" value="InterPro"/>
</dbReference>
<dbReference type="InterPro" id="IPR016181">
    <property type="entry name" value="Acyl_CoA_acyltransferase"/>
</dbReference>
<name>A4C514_9GAMM</name>
<dbReference type="HOGENOM" id="CLU_013985_3_6_6"/>
<gene>
    <name evidence="2" type="ORF">PTD2_03716</name>
</gene>
<dbReference type="PANTHER" id="PTHR43792:SF1">
    <property type="entry name" value="N-ACETYLTRANSFERASE DOMAIN-CONTAINING PROTEIN"/>
    <property type="match status" value="1"/>
</dbReference>
<dbReference type="EMBL" id="AAOH01000001">
    <property type="protein sequence ID" value="EAR30646.1"/>
    <property type="molecule type" value="Genomic_DNA"/>
</dbReference>
<comment type="caution">
    <text evidence="2">The sequence shown here is derived from an EMBL/GenBank/DDBJ whole genome shotgun (WGS) entry which is preliminary data.</text>
</comment>
<protein>
    <submittedName>
        <fullName evidence="2">Ribosomal-protein-serine acetyltransferase</fullName>
    </submittedName>
</protein>
<evidence type="ECO:0000313" key="3">
    <source>
        <dbReference type="Proteomes" id="UP000006201"/>
    </source>
</evidence>
<organism evidence="2 3">
    <name type="scientific">Pseudoalteromonas tunicata D2</name>
    <dbReference type="NCBI Taxonomy" id="87626"/>
    <lineage>
        <taxon>Bacteria</taxon>
        <taxon>Pseudomonadati</taxon>
        <taxon>Pseudomonadota</taxon>
        <taxon>Gammaproteobacteria</taxon>
        <taxon>Alteromonadales</taxon>
        <taxon>Pseudoalteromonadaceae</taxon>
        <taxon>Pseudoalteromonas</taxon>
    </lineage>
</organism>
<feature type="domain" description="N-acetyltransferase" evidence="1">
    <location>
        <begin position="11"/>
        <end position="175"/>
    </location>
</feature>
<dbReference type="Gene3D" id="3.40.630.30">
    <property type="match status" value="1"/>
</dbReference>
<sequence>MNPPVLETKKLVLRAFETKDLALFAQYRAEQSVAQYQSWTHYTYQDAIELFQSMDYATFGSPGNWYQLAITLSETDELVGDLAIHFIDNEQLEIGFTVAPAYQGQHVAFQAVSRFLNYAFADLNIHRVIAITDSKNSASFRLLEKLGFRREAHFVQNILFKGAWGDEYLYALLQSEYSFS</sequence>
<dbReference type="Pfam" id="PF13302">
    <property type="entry name" value="Acetyltransf_3"/>
    <property type="match status" value="1"/>
</dbReference>
<reference evidence="2 3" key="1">
    <citation type="submission" date="2006-02" db="EMBL/GenBank/DDBJ databases">
        <authorList>
            <person name="Moran M.A."/>
            <person name="Kjelleberg S."/>
            <person name="Egan S."/>
            <person name="Saunders N."/>
            <person name="Thomas T."/>
            <person name="Ferriera S."/>
            <person name="Johnson J."/>
            <person name="Kravitz S."/>
            <person name="Halpern A."/>
            <person name="Remington K."/>
            <person name="Beeson K."/>
            <person name="Tran B."/>
            <person name="Rogers Y.-H."/>
            <person name="Friedman R."/>
            <person name="Venter J.C."/>
        </authorList>
    </citation>
    <scope>NUCLEOTIDE SEQUENCE [LARGE SCALE GENOMIC DNA]</scope>
    <source>
        <strain evidence="2 3">D2</strain>
    </source>
</reference>
<dbReference type="OrthoDB" id="9801656at2"/>
<dbReference type="STRING" id="87626.PTD2_03716"/>
<dbReference type="eggNOG" id="COG1670">
    <property type="taxonomic scope" value="Bacteria"/>
</dbReference>
<accession>A4C514</accession>
<dbReference type="RefSeq" id="WP_009836944.1">
    <property type="nucleotide sequence ID" value="NZ_AAOH01000001.1"/>
</dbReference>
<keyword evidence="2" id="KW-0808">Transferase</keyword>
<dbReference type="InterPro" id="IPR051531">
    <property type="entry name" value="N-acetyltransferase"/>
</dbReference>
<evidence type="ECO:0000313" key="2">
    <source>
        <dbReference type="EMBL" id="EAR30646.1"/>
    </source>
</evidence>
<dbReference type="AlphaFoldDB" id="A4C514"/>
<evidence type="ECO:0000259" key="1">
    <source>
        <dbReference type="PROSITE" id="PS51186"/>
    </source>
</evidence>
<keyword evidence="3" id="KW-1185">Reference proteome</keyword>
<dbReference type="SUPFAM" id="SSF55729">
    <property type="entry name" value="Acyl-CoA N-acyltransferases (Nat)"/>
    <property type="match status" value="1"/>
</dbReference>
<dbReference type="PANTHER" id="PTHR43792">
    <property type="entry name" value="GNAT FAMILY, PUTATIVE (AFU_ORTHOLOGUE AFUA_3G00765)-RELATED-RELATED"/>
    <property type="match status" value="1"/>
</dbReference>
<dbReference type="Proteomes" id="UP000006201">
    <property type="component" value="Unassembled WGS sequence"/>
</dbReference>